<evidence type="ECO:0000256" key="4">
    <source>
        <dbReference type="ARBA" id="ARBA00018543"/>
    </source>
</evidence>
<evidence type="ECO:0000256" key="10">
    <source>
        <dbReference type="ARBA" id="ARBA00048021"/>
    </source>
</evidence>
<dbReference type="InterPro" id="IPR005814">
    <property type="entry name" value="Aminotrans_3"/>
</dbReference>
<evidence type="ECO:0000256" key="9">
    <source>
        <dbReference type="ARBA" id="ARBA00031787"/>
    </source>
</evidence>
<dbReference type="PROSITE" id="PS00600">
    <property type="entry name" value="AA_TRANSFER_CLASS_3"/>
    <property type="match status" value="1"/>
</dbReference>
<comment type="caution">
    <text evidence="12">The sequence shown here is derived from an EMBL/GenBank/DDBJ whole genome shotgun (WGS) entry which is preliminary data.</text>
</comment>
<dbReference type="GO" id="GO:0005739">
    <property type="term" value="C:mitochondrion"/>
    <property type="evidence" value="ECO:0007669"/>
    <property type="project" value="TreeGrafter"/>
</dbReference>
<evidence type="ECO:0000256" key="11">
    <source>
        <dbReference type="RuleBase" id="RU003560"/>
    </source>
</evidence>
<evidence type="ECO:0000256" key="1">
    <source>
        <dbReference type="ARBA" id="ARBA00001933"/>
    </source>
</evidence>
<dbReference type="PANTHER" id="PTHR43206:SF1">
    <property type="entry name" value="4-AMINOBUTYRATE AMINOTRANSFERASE, MITOCHONDRIAL"/>
    <property type="match status" value="1"/>
</dbReference>
<dbReference type="InterPro" id="IPR015422">
    <property type="entry name" value="PyrdxlP-dep_Trfase_small"/>
</dbReference>
<evidence type="ECO:0000256" key="2">
    <source>
        <dbReference type="ARBA" id="ARBA00008954"/>
    </source>
</evidence>
<dbReference type="PANTHER" id="PTHR43206">
    <property type="entry name" value="AMINOTRANSFERASE"/>
    <property type="match status" value="1"/>
</dbReference>
<sequence length="378" mass="42281">MVQMLVNRPALGVQPHSTWAKTLEDSFMSVAPKGLNQVFTVMCGSCSNETAYKAAFMYHQRRKRGFNSEVAAEDLSSCMKNAEPGSPDLAIMSFEGGFHGRLFGSLSTTYTKALHKLDIPAFKNWVSSPFPNLKYPLSKHEAENKKEEERCLAAAEKLMKSAKTPIAALIVEPIQSEGGDNHASPRFFQGLRDLTKKYDIVMIVDEVQTGVAATGQFWAHEAWNLTTPPDIVTFSKKFQAAGWFHRPELRADAPYRNFNTWMGDPIRALQAKTILKEIKSKDLIKNVAETGAYLKEELESLERKYPRVISAVRGRGTFLAFDLPSPQERDIFVTKLRTLGVNTGGCGPLSVRLRPMLVFQKKHADIFLDAVDKVAQKH</sequence>
<proteinExistence type="inferred from homology"/>
<evidence type="ECO:0000313" key="12">
    <source>
        <dbReference type="EMBL" id="KAF9943853.1"/>
    </source>
</evidence>
<name>A0A9P6IQ34_MORAP</name>
<gene>
    <name evidence="12" type="ORF">BGZ70_005356</name>
</gene>
<organism evidence="12 13">
    <name type="scientific">Mortierella alpina</name>
    <name type="common">Oleaginous fungus</name>
    <name type="synonym">Mortierella renispora</name>
    <dbReference type="NCBI Taxonomy" id="64518"/>
    <lineage>
        <taxon>Eukaryota</taxon>
        <taxon>Fungi</taxon>
        <taxon>Fungi incertae sedis</taxon>
        <taxon>Mucoromycota</taxon>
        <taxon>Mortierellomycotina</taxon>
        <taxon>Mortierellomycetes</taxon>
        <taxon>Mortierellales</taxon>
        <taxon>Mortierellaceae</taxon>
        <taxon>Mortierella</taxon>
    </lineage>
</organism>
<comment type="similarity">
    <text evidence="2 11">Belongs to the class-III pyridoxal-phosphate-dependent aminotransferase family.</text>
</comment>
<keyword evidence="13" id="KW-1185">Reference proteome</keyword>
<dbReference type="Proteomes" id="UP000738359">
    <property type="component" value="Unassembled WGS sequence"/>
</dbReference>
<dbReference type="EMBL" id="JAAAHY010002839">
    <property type="protein sequence ID" value="KAF9943853.1"/>
    <property type="molecule type" value="Genomic_DNA"/>
</dbReference>
<dbReference type="InterPro" id="IPR049704">
    <property type="entry name" value="Aminotrans_3_PPA_site"/>
</dbReference>
<keyword evidence="6" id="KW-0808">Transferase</keyword>
<keyword evidence="7 11" id="KW-0663">Pyridoxal phosphate</keyword>
<comment type="catalytic activity">
    <reaction evidence="10">
        <text>4-aminobutanoate + 2-oxoglutarate = succinate semialdehyde + L-glutamate</text>
        <dbReference type="Rhea" id="RHEA:23352"/>
        <dbReference type="ChEBI" id="CHEBI:16810"/>
        <dbReference type="ChEBI" id="CHEBI:29985"/>
        <dbReference type="ChEBI" id="CHEBI:57706"/>
        <dbReference type="ChEBI" id="CHEBI:59888"/>
        <dbReference type="EC" id="2.6.1.19"/>
    </reaction>
</comment>
<accession>A0A9P6IQ34</accession>
<keyword evidence="5" id="KW-0032">Aminotransferase</keyword>
<evidence type="ECO:0000256" key="8">
    <source>
        <dbReference type="ARBA" id="ARBA00030204"/>
    </source>
</evidence>
<evidence type="ECO:0000313" key="13">
    <source>
        <dbReference type="Proteomes" id="UP000738359"/>
    </source>
</evidence>
<dbReference type="OrthoDB" id="10260828at2759"/>
<reference evidence="12" key="1">
    <citation type="journal article" date="2020" name="Fungal Divers.">
        <title>Resolving the Mortierellaceae phylogeny through synthesis of multi-gene phylogenetics and phylogenomics.</title>
        <authorList>
            <person name="Vandepol N."/>
            <person name="Liber J."/>
            <person name="Desiro A."/>
            <person name="Na H."/>
            <person name="Kennedy M."/>
            <person name="Barry K."/>
            <person name="Grigoriev I.V."/>
            <person name="Miller A.N."/>
            <person name="O'Donnell K."/>
            <person name="Stajich J.E."/>
            <person name="Bonito G."/>
        </authorList>
    </citation>
    <scope>NUCLEOTIDE SEQUENCE</scope>
    <source>
        <strain evidence="12">CK1249</strain>
    </source>
</reference>
<dbReference type="Pfam" id="PF00202">
    <property type="entry name" value="Aminotran_3"/>
    <property type="match status" value="1"/>
</dbReference>
<dbReference type="Gene3D" id="3.40.640.10">
    <property type="entry name" value="Type I PLP-dependent aspartate aminotransferase-like (Major domain)"/>
    <property type="match status" value="1"/>
</dbReference>
<dbReference type="InterPro" id="IPR015424">
    <property type="entry name" value="PyrdxlP-dep_Trfase"/>
</dbReference>
<protein>
    <recommendedName>
        <fullName evidence="4">4-aminobutyrate aminotransferase</fullName>
        <ecNumber evidence="3">2.6.1.19</ecNumber>
    </recommendedName>
    <alternativeName>
        <fullName evidence="9">GABA aminotransferase</fullName>
    </alternativeName>
    <alternativeName>
        <fullName evidence="8">Gamma-amino-N-butyrate transaminase</fullName>
    </alternativeName>
</protein>
<evidence type="ECO:0000256" key="3">
    <source>
        <dbReference type="ARBA" id="ARBA00012912"/>
    </source>
</evidence>
<dbReference type="CDD" id="cd00610">
    <property type="entry name" value="OAT_like"/>
    <property type="match status" value="1"/>
</dbReference>
<evidence type="ECO:0000256" key="5">
    <source>
        <dbReference type="ARBA" id="ARBA00022576"/>
    </source>
</evidence>
<dbReference type="PIRSF" id="PIRSF000521">
    <property type="entry name" value="Transaminase_4ab_Lys_Orn"/>
    <property type="match status" value="1"/>
</dbReference>
<dbReference type="GO" id="GO:0030170">
    <property type="term" value="F:pyridoxal phosphate binding"/>
    <property type="evidence" value="ECO:0007669"/>
    <property type="project" value="InterPro"/>
</dbReference>
<dbReference type="AlphaFoldDB" id="A0A9P6IQ34"/>
<dbReference type="EC" id="2.6.1.19" evidence="3"/>
<feature type="non-terminal residue" evidence="12">
    <location>
        <position position="378"/>
    </location>
</feature>
<dbReference type="Gene3D" id="3.90.1150.10">
    <property type="entry name" value="Aspartate Aminotransferase, domain 1"/>
    <property type="match status" value="1"/>
</dbReference>
<dbReference type="InterPro" id="IPR015421">
    <property type="entry name" value="PyrdxlP-dep_Trfase_major"/>
</dbReference>
<dbReference type="GO" id="GO:0034386">
    <property type="term" value="F:4-aminobutyrate:2-oxoglutarate transaminase activity"/>
    <property type="evidence" value="ECO:0007669"/>
    <property type="project" value="UniProtKB-EC"/>
</dbReference>
<dbReference type="SUPFAM" id="SSF53383">
    <property type="entry name" value="PLP-dependent transferases"/>
    <property type="match status" value="1"/>
</dbReference>
<evidence type="ECO:0000256" key="7">
    <source>
        <dbReference type="ARBA" id="ARBA00022898"/>
    </source>
</evidence>
<comment type="cofactor">
    <cofactor evidence="1">
        <name>pyridoxal 5'-phosphate</name>
        <dbReference type="ChEBI" id="CHEBI:597326"/>
    </cofactor>
</comment>
<dbReference type="FunFam" id="3.40.640.10:FF:000029">
    <property type="entry name" value="4-aminobutyrate aminotransferase, mitochondrial"/>
    <property type="match status" value="1"/>
</dbReference>
<evidence type="ECO:0000256" key="6">
    <source>
        <dbReference type="ARBA" id="ARBA00022679"/>
    </source>
</evidence>
<dbReference type="GO" id="GO:0009450">
    <property type="term" value="P:gamma-aminobutyric acid catabolic process"/>
    <property type="evidence" value="ECO:0007669"/>
    <property type="project" value="TreeGrafter"/>
</dbReference>